<evidence type="ECO:0000259" key="1">
    <source>
        <dbReference type="PROSITE" id="PS50994"/>
    </source>
</evidence>
<dbReference type="GO" id="GO:0003676">
    <property type="term" value="F:nucleic acid binding"/>
    <property type="evidence" value="ECO:0007669"/>
    <property type="project" value="InterPro"/>
</dbReference>
<dbReference type="InterPro" id="IPR012337">
    <property type="entry name" value="RNaseH-like_sf"/>
</dbReference>
<dbReference type="SUPFAM" id="SSF53098">
    <property type="entry name" value="Ribonuclease H-like"/>
    <property type="match status" value="1"/>
</dbReference>
<sequence>MSQAVDVIMSFIVMVENQNDVKVKHIKIDNGTEFRNFELECFCEEKRISQNFSSPYTPKQNGVAERKKKNLIEAARTMLNGFILSKQFWTEEVRIACYTHNGSIIVKRHDKDPYEIFRERFPDINYFHVFGCPVFIQNHKDHLGKFDAKVDDGYFLGYSFVSKAFRVFKTKRQQVKETYHVTFDESMEAIRFTNTFVDKIGINDSSRYPFDEFLHENDPSRQYQENYDISYYLTPHDRSLTELTQTTHVLKVITPNEKNTPLTKDTEVPTLTQSLITHNASIISHPIPQDRWSSDEHIKLINIIGEPTKGMLTKSMVAKPITASASEFLLANFLFEIEPKKVFEALKHPV</sequence>
<proteinExistence type="predicted"/>
<evidence type="ECO:0000313" key="2">
    <source>
        <dbReference type="EMBL" id="GEU62433.1"/>
    </source>
</evidence>
<protein>
    <submittedName>
        <fullName evidence="2">Retrovirus-related Pol polyprotein from transposon TNT 1-94</fullName>
    </submittedName>
</protein>
<accession>A0A6L2LKX8</accession>
<dbReference type="InterPro" id="IPR001584">
    <property type="entry name" value="Integrase_cat-core"/>
</dbReference>
<dbReference type="InterPro" id="IPR036397">
    <property type="entry name" value="RNaseH_sf"/>
</dbReference>
<reference evidence="2" key="1">
    <citation type="journal article" date="2019" name="Sci. Rep.">
        <title>Draft genome of Tanacetum cinerariifolium, the natural source of mosquito coil.</title>
        <authorList>
            <person name="Yamashiro T."/>
            <person name="Shiraishi A."/>
            <person name="Satake H."/>
            <person name="Nakayama K."/>
        </authorList>
    </citation>
    <scope>NUCLEOTIDE SEQUENCE</scope>
</reference>
<dbReference type="EMBL" id="BKCJ010004673">
    <property type="protein sequence ID" value="GEU62433.1"/>
    <property type="molecule type" value="Genomic_DNA"/>
</dbReference>
<comment type="caution">
    <text evidence="2">The sequence shown here is derived from an EMBL/GenBank/DDBJ whole genome shotgun (WGS) entry which is preliminary data.</text>
</comment>
<dbReference type="InterPro" id="IPR057670">
    <property type="entry name" value="SH3_retrovirus"/>
</dbReference>
<dbReference type="Gene3D" id="3.30.420.10">
    <property type="entry name" value="Ribonuclease H-like superfamily/Ribonuclease H"/>
    <property type="match status" value="1"/>
</dbReference>
<dbReference type="AlphaFoldDB" id="A0A6L2LKX8"/>
<gene>
    <name evidence="2" type="ORF">Tci_034411</name>
</gene>
<dbReference type="PROSITE" id="PS50994">
    <property type="entry name" value="INTEGRASE"/>
    <property type="match status" value="1"/>
</dbReference>
<dbReference type="PANTHER" id="PTHR42648:SF32">
    <property type="entry name" value="RIBONUCLEASE H-LIKE DOMAIN, GAG-PRE-INTEGRASE DOMAIN PROTEIN-RELATED"/>
    <property type="match status" value="1"/>
</dbReference>
<dbReference type="Pfam" id="PF25597">
    <property type="entry name" value="SH3_retrovirus"/>
    <property type="match status" value="1"/>
</dbReference>
<feature type="domain" description="Integrase catalytic" evidence="1">
    <location>
        <begin position="1"/>
        <end position="121"/>
    </location>
</feature>
<organism evidence="2">
    <name type="scientific">Tanacetum cinerariifolium</name>
    <name type="common">Dalmatian daisy</name>
    <name type="synonym">Chrysanthemum cinerariifolium</name>
    <dbReference type="NCBI Taxonomy" id="118510"/>
    <lineage>
        <taxon>Eukaryota</taxon>
        <taxon>Viridiplantae</taxon>
        <taxon>Streptophyta</taxon>
        <taxon>Embryophyta</taxon>
        <taxon>Tracheophyta</taxon>
        <taxon>Spermatophyta</taxon>
        <taxon>Magnoliopsida</taxon>
        <taxon>eudicotyledons</taxon>
        <taxon>Gunneridae</taxon>
        <taxon>Pentapetalae</taxon>
        <taxon>asterids</taxon>
        <taxon>campanulids</taxon>
        <taxon>Asterales</taxon>
        <taxon>Asteraceae</taxon>
        <taxon>Asteroideae</taxon>
        <taxon>Anthemideae</taxon>
        <taxon>Anthemidinae</taxon>
        <taxon>Tanacetum</taxon>
    </lineage>
</organism>
<dbReference type="GO" id="GO:0015074">
    <property type="term" value="P:DNA integration"/>
    <property type="evidence" value="ECO:0007669"/>
    <property type="project" value="InterPro"/>
</dbReference>
<name>A0A6L2LKX8_TANCI</name>
<dbReference type="PANTHER" id="PTHR42648">
    <property type="entry name" value="TRANSPOSASE, PUTATIVE-RELATED"/>
    <property type="match status" value="1"/>
</dbReference>
<dbReference type="InterPro" id="IPR039537">
    <property type="entry name" value="Retrotran_Ty1/copia-like"/>
</dbReference>